<dbReference type="EMBL" id="FTOR01000006">
    <property type="protein sequence ID" value="SIT24671.1"/>
    <property type="molecule type" value="Genomic_DNA"/>
</dbReference>
<evidence type="ECO:0000313" key="3">
    <source>
        <dbReference type="Proteomes" id="UP000186917"/>
    </source>
</evidence>
<keyword evidence="3" id="KW-1185">Reference proteome</keyword>
<dbReference type="PANTHER" id="PTHR43781">
    <property type="entry name" value="SACCHAROPINE DEHYDROGENASE"/>
    <property type="match status" value="1"/>
</dbReference>
<dbReference type="OrthoDB" id="623995at2"/>
<dbReference type="InterPro" id="IPR036291">
    <property type="entry name" value="NAD(P)-bd_dom_sf"/>
</dbReference>
<dbReference type="Gene3D" id="3.40.50.720">
    <property type="entry name" value="NAD(P)-binding Rossmann-like Domain"/>
    <property type="match status" value="1"/>
</dbReference>
<dbReference type="STRING" id="477680.SAMN05421788_106168"/>
<dbReference type="PANTHER" id="PTHR43781:SF1">
    <property type="entry name" value="SACCHAROPINE DEHYDROGENASE"/>
    <property type="match status" value="1"/>
</dbReference>
<dbReference type="RefSeq" id="WP_076380375.1">
    <property type="nucleotide sequence ID" value="NZ_AP017422.1"/>
</dbReference>
<protein>
    <submittedName>
        <fullName evidence="2">Uncharacterized conserved protein</fullName>
    </submittedName>
</protein>
<dbReference type="Pfam" id="PF03435">
    <property type="entry name" value="Sacchrp_dh_NADP"/>
    <property type="match status" value="1"/>
</dbReference>
<dbReference type="InterPro" id="IPR005097">
    <property type="entry name" value="Sacchrp_dh_NADP-bd"/>
</dbReference>
<proteinExistence type="predicted"/>
<evidence type="ECO:0000259" key="1">
    <source>
        <dbReference type="Pfam" id="PF03435"/>
    </source>
</evidence>
<sequence>MQQNTFLLYGANGYSGEMIARYATQYGLQPTLAGRRKEAIEPLAKELQLPYHITDLADTATLIALLQQFPLVVNAAGPYDITARPMIQACMQTNTHYMDLNGDLEVFEMLHAFHQQALDKNIMLLPGAGFDVVPTDCLALWLKNRMPDAHSLTIAFAIVGSSLSRGTSITTLQKLGLPGAVRKDGVITPEPVGKRGRSVHFPGLPKPLFTMSIPWGDISTAYYSTGIPNIVTYTGIQKGVWLFLKTQLLFNWLLRKRFVHKWITSIIQRKPAGPDAQTRQKAFSVIQAEVTNLKGEQLSATLRCAEAYELTAHTMLLIAQKIVNGHYKPGYQTPASAYGEDLIMEIRGVSRNTHL</sequence>
<organism evidence="2 3">
    <name type="scientific">Filimonas lacunae</name>
    <dbReference type="NCBI Taxonomy" id="477680"/>
    <lineage>
        <taxon>Bacteria</taxon>
        <taxon>Pseudomonadati</taxon>
        <taxon>Bacteroidota</taxon>
        <taxon>Chitinophagia</taxon>
        <taxon>Chitinophagales</taxon>
        <taxon>Chitinophagaceae</taxon>
        <taxon>Filimonas</taxon>
    </lineage>
</organism>
<dbReference type="Proteomes" id="UP000186917">
    <property type="component" value="Unassembled WGS sequence"/>
</dbReference>
<dbReference type="KEGG" id="fln:FLA_2119"/>
<accession>A0A173MET6</accession>
<name>A0A173MET6_9BACT</name>
<dbReference type="SUPFAM" id="SSF51735">
    <property type="entry name" value="NAD(P)-binding Rossmann-fold domains"/>
    <property type="match status" value="1"/>
</dbReference>
<gene>
    <name evidence="2" type="ORF">SAMN05421788_106168</name>
</gene>
<dbReference type="AlphaFoldDB" id="A0A173MET6"/>
<feature type="domain" description="Saccharopine dehydrogenase NADP binding" evidence="1">
    <location>
        <begin position="7"/>
        <end position="124"/>
    </location>
</feature>
<reference evidence="3" key="1">
    <citation type="submission" date="2017-01" db="EMBL/GenBank/DDBJ databases">
        <authorList>
            <person name="Varghese N."/>
            <person name="Submissions S."/>
        </authorList>
    </citation>
    <scope>NUCLEOTIDE SEQUENCE [LARGE SCALE GENOMIC DNA]</scope>
    <source>
        <strain evidence="3">DSM 21054</strain>
    </source>
</reference>
<evidence type="ECO:0000313" key="2">
    <source>
        <dbReference type="EMBL" id="SIT24671.1"/>
    </source>
</evidence>